<proteinExistence type="predicted"/>
<dbReference type="Proteomes" id="UP000012019">
    <property type="component" value="Unassembled WGS sequence"/>
</dbReference>
<dbReference type="STRING" id="1286106.MPL1_12618"/>
<keyword evidence="1" id="KW-0472">Membrane</keyword>
<dbReference type="EMBL" id="APHR01000078">
    <property type="protein sequence ID" value="EMR11984.1"/>
    <property type="molecule type" value="Genomic_DNA"/>
</dbReference>
<keyword evidence="3" id="KW-1185">Reference proteome</keyword>
<accession>M7PND3</accession>
<sequence>MQLSYAIIGLLIYYVYIALVGKWCRSKNLPRALAFRVGVAASLLLALVTLALVSLYFGRLMLINDDLLVTVFCMLALGLLGGLRCRDQISKVRPEGE</sequence>
<dbReference type="OrthoDB" id="9990367at2"/>
<keyword evidence="1" id="KW-0812">Transmembrane</keyword>
<reference evidence="2 3" key="1">
    <citation type="journal article" date="2013" name="Genome Announc.">
        <title>Draft Genome Sequence of Methylophaga lonarensis MPLT, a Haloalkaliphilic (Non-Methane-Utilizing) Methylotroph.</title>
        <authorList>
            <person name="Shetty S.A."/>
            <person name="Marathe N.P."/>
            <person name="Munot H."/>
            <person name="Antony C.P."/>
            <person name="Dhotre D.P."/>
            <person name="Murrell J.C."/>
            <person name="Shouche Y.S."/>
        </authorList>
    </citation>
    <scope>NUCLEOTIDE SEQUENCE [LARGE SCALE GENOMIC DNA]</scope>
    <source>
        <strain evidence="2 3">MPL</strain>
    </source>
</reference>
<evidence type="ECO:0000313" key="2">
    <source>
        <dbReference type="EMBL" id="EMR11984.1"/>
    </source>
</evidence>
<feature type="transmembrane region" description="Helical" evidence="1">
    <location>
        <begin position="67"/>
        <end position="83"/>
    </location>
</feature>
<name>M7PND3_9GAMM</name>
<evidence type="ECO:0000256" key="1">
    <source>
        <dbReference type="SAM" id="Phobius"/>
    </source>
</evidence>
<protein>
    <submittedName>
        <fullName evidence="2">Uncharacterized protein</fullName>
    </submittedName>
</protein>
<comment type="caution">
    <text evidence="2">The sequence shown here is derived from an EMBL/GenBank/DDBJ whole genome shotgun (WGS) entry which is preliminary data.</text>
</comment>
<evidence type="ECO:0000313" key="3">
    <source>
        <dbReference type="Proteomes" id="UP000012019"/>
    </source>
</evidence>
<gene>
    <name evidence="2" type="ORF">MPL1_12618</name>
</gene>
<dbReference type="AlphaFoldDB" id="M7PND3"/>
<feature type="transmembrane region" description="Helical" evidence="1">
    <location>
        <begin position="6"/>
        <end position="24"/>
    </location>
</feature>
<keyword evidence="1" id="KW-1133">Transmembrane helix</keyword>
<feature type="transmembrane region" description="Helical" evidence="1">
    <location>
        <begin position="33"/>
        <end position="55"/>
    </location>
</feature>
<dbReference type="RefSeq" id="WP_009727464.1">
    <property type="nucleotide sequence ID" value="NZ_APHR01000078.1"/>
</dbReference>
<dbReference type="PATRIC" id="fig|1286106.3.peg.2520"/>
<organism evidence="2 3">
    <name type="scientific">Methylophaga lonarensis MPL</name>
    <dbReference type="NCBI Taxonomy" id="1286106"/>
    <lineage>
        <taxon>Bacteria</taxon>
        <taxon>Pseudomonadati</taxon>
        <taxon>Pseudomonadota</taxon>
        <taxon>Gammaproteobacteria</taxon>
        <taxon>Thiotrichales</taxon>
        <taxon>Piscirickettsiaceae</taxon>
        <taxon>Methylophaga</taxon>
    </lineage>
</organism>